<gene>
    <name evidence="1" type="ORF">LCGC14_2334120</name>
</gene>
<name>A0A0F9ERP0_9ZZZZ</name>
<dbReference type="AlphaFoldDB" id="A0A0F9ERP0"/>
<evidence type="ECO:0000313" key="1">
    <source>
        <dbReference type="EMBL" id="KKL47580.1"/>
    </source>
</evidence>
<proteinExistence type="predicted"/>
<sequence length="100" mass="10672">MVGGDPPSGATPGLAALLESFLHMPSPEKLLAEIQRLNNNMEIVAPDLHKLAAALEGDKIADIKGLTDVLSKLDIGDLKTMLNEAISLGGQVYERLWGPR</sequence>
<reference evidence="1" key="1">
    <citation type="journal article" date="2015" name="Nature">
        <title>Complex archaea that bridge the gap between prokaryotes and eukaryotes.</title>
        <authorList>
            <person name="Spang A."/>
            <person name="Saw J.H."/>
            <person name="Jorgensen S.L."/>
            <person name="Zaremba-Niedzwiedzka K."/>
            <person name="Martijn J."/>
            <person name="Lind A.E."/>
            <person name="van Eijk R."/>
            <person name="Schleper C."/>
            <person name="Guy L."/>
            <person name="Ettema T.J."/>
        </authorList>
    </citation>
    <scope>NUCLEOTIDE SEQUENCE</scope>
</reference>
<organism evidence="1">
    <name type="scientific">marine sediment metagenome</name>
    <dbReference type="NCBI Taxonomy" id="412755"/>
    <lineage>
        <taxon>unclassified sequences</taxon>
        <taxon>metagenomes</taxon>
        <taxon>ecological metagenomes</taxon>
    </lineage>
</organism>
<protein>
    <submittedName>
        <fullName evidence="1">Uncharacterized protein</fullName>
    </submittedName>
</protein>
<comment type="caution">
    <text evidence="1">The sequence shown here is derived from an EMBL/GenBank/DDBJ whole genome shotgun (WGS) entry which is preliminary data.</text>
</comment>
<accession>A0A0F9ERP0</accession>
<dbReference type="EMBL" id="LAZR01033615">
    <property type="protein sequence ID" value="KKL47580.1"/>
    <property type="molecule type" value="Genomic_DNA"/>
</dbReference>